<dbReference type="KEGG" id="pex:IZT61_03305"/>
<protein>
    <submittedName>
        <fullName evidence="15">TonB-dependent receptor</fullName>
    </submittedName>
</protein>
<keyword evidence="7 10" id="KW-0472">Membrane</keyword>
<evidence type="ECO:0000256" key="12">
    <source>
        <dbReference type="SAM" id="SignalP"/>
    </source>
</evidence>
<evidence type="ECO:0000256" key="8">
    <source>
        <dbReference type="ARBA" id="ARBA00023170"/>
    </source>
</evidence>
<dbReference type="PANTHER" id="PTHR30069:SF29">
    <property type="entry name" value="HEMOGLOBIN AND HEMOGLOBIN-HAPTOGLOBIN-BINDING PROTEIN 1-RELATED"/>
    <property type="match status" value="1"/>
</dbReference>
<feature type="domain" description="TonB-dependent receptor plug" evidence="14">
    <location>
        <begin position="46"/>
        <end position="147"/>
    </location>
</feature>
<keyword evidence="6 11" id="KW-0798">TonB box</keyword>
<dbReference type="GO" id="GO:0009279">
    <property type="term" value="C:cell outer membrane"/>
    <property type="evidence" value="ECO:0007669"/>
    <property type="project" value="UniProtKB-SubCell"/>
</dbReference>
<keyword evidence="3 10" id="KW-1134">Transmembrane beta strand</keyword>
<feature type="domain" description="TonB-dependent receptor-like beta-barrel" evidence="13">
    <location>
        <begin position="205"/>
        <end position="663"/>
    </location>
</feature>
<comment type="similarity">
    <text evidence="10 11">Belongs to the TonB-dependent receptor family.</text>
</comment>
<dbReference type="Gene3D" id="2.170.130.10">
    <property type="entry name" value="TonB-dependent receptor, plug domain"/>
    <property type="match status" value="1"/>
</dbReference>
<accession>A0A7S9L0M4</accession>
<dbReference type="Proteomes" id="UP000594759">
    <property type="component" value="Chromosome"/>
</dbReference>
<name>A0A7S9L0M4_9SPHI</name>
<dbReference type="InterPro" id="IPR036942">
    <property type="entry name" value="Beta-barrel_TonB_sf"/>
</dbReference>
<evidence type="ECO:0000259" key="13">
    <source>
        <dbReference type="Pfam" id="PF00593"/>
    </source>
</evidence>
<keyword evidence="5 12" id="KW-0732">Signal</keyword>
<dbReference type="InterPro" id="IPR000531">
    <property type="entry name" value="Beta-barrel_TonB"/>
</dbReference>
<dbReference type="SUPFAM" id="SSF56935">
    <property type="entry name" value="Porins"/>
    <property type="match status" value="1"/>
</dbReference>
<keyword evidence="8 15" id="KW-0675">Receptor</keyword>
<dbReference type="PROSITE" id="PS52016">
    <property type="entry name" value="TONB_DEPENDENT_REC_3"/>
    <property type="match status" value="1"/>
</dbReference>
<evidence type="ECO:0000313" key="16">
    <source>
        <dbReference type="Proteomes" id="UP000594759"/>
    </source>
</evidence>
<dbReference type="CDD" id="cd01347">
    <property type="entry name" value="ligand_gated_channel"/>
    <property type="match status" value="1"/>
</dbReference>
<dbReference type="InterPro" id="IPR039426">
    <property type="entry name" value="TonB-dep_rcpt-like"/>
</dbReference>
<evidence type="ECO:0000256" key="2">
    <source>
        <dbReference type="ARBA" id="ARBA00022448"/>
    </source>
</evidence>
<sequence length="690" mass="77142">MKIYLLFALVFCGFVAAAQTGKIDTAQANDLKDVVITATRTEKTMMKVPVPIVSITAEEIRNRGMVRLNEILAEQTGLTIVNDHGQGVQMQGFDPQYTMIMIDGEPFIGRTAGTLELSRITLANIEKIEIVKGPTSSLYGSDAMAGVINIITAKQKNGLSTSLAARYGTNDNADVSLDLASKTDKLSISTFLNRYSSGGYTLGNSSSPTVVPFSSYTGNVKVGYQISSKSNLNLSVRYYETDPHYDYLINNRPVSADDSERNLNINPSFNIDFNEKVKAALRFYYSRYATRSDLQYKDDYSTYDNSFFTQNFSRGEFQTDYSVISNLKLTGGLGVQYETVQATRYETLRSFNSGYAYFQADYTPIKKLNVIAGGRYDLHSVYQSQFSPKLAASYQLLNNLTFIASVGKGYKAPDFRQLYLNFTNPVVGYSVFGYVDLAERLTELQQAGKIDKVLINPSTFEKLNAESSLSYNAGFRYAITPKLRLNANVFRNNIKNLINTVTVAIKTDDQSVFSYRNEDRVVTQGIEADLSYTPFKAVQLSAGFQYLDAFNQDHVNAIKQGNVYTRDPATNETTLVKLSDYGGLYNRSRYMANAAIAYNNNKHGIFGSLRAIYRGRYGISDLDGNNIVNMDSEYVNGYTLFNGSVSKLLIKERLRLQFTVDNIFNYKDVNFISNLPGRLFYGGITYTLNN</sequence>
<comment type="subcellular location">
    <subcellularLocation>
        <location evidence="1 10">Cell outer membrane</location>
        <topology evidence="1 10">Multi-pass membrane protein</topology>
    </subcellularLocation>
</comment>
<evidence type="ECO:0000256" key="1">
    <source>
        <dbReference type="ARBA" id="ARBA00004571"/>
    </source>
</evidence>
<reference evidence="15 16" key="1">
    <citation type="submission" date="2020-11" db="EMBL/GenBank/DDBJ databases">
        <title>Pedobacter endophytica, an endophytic bacteria isolated form Carex pumila.</title>
        <authorList>
            <person name="Peng Y."/>
            <person name="Jiang L."/>
            <person name="Lee J."/>
        </authorList>
    </citation>
    <scope>NUCLEOTIDE SEQUENCE [LARGE SCALE GENOMIC DNA]</scope>
    <source>
        <strain evidence="15 16">JBR3-12</strain>
    </source>
</reference>
<evidence type="ECO:0000313" key="15">
    <source>
        <dbReference type="EMBL" id="QPH40320.1"/>
    </source>
</evidence>
<dbReference type="GO" id="GO:0044718">
    <property type="term" value="P:siderophore transmembrane transport"/>
    <property type="evidence" value="ECO:0007669"/>
    <property type="project" value="TreeGrafter"/>
</dbReference>
<keyword evidence="4 10" id="KW-0812">Transmembrane</keyword>
<dbReference type="AlphaFoldDB" id="A0A7S9L0M4"/>
<dbReference type="Pfam" id="PF07715">
    <property type="entry name" value="Plug"/>
    <property type="match status" value="1"/>
</dbReference>
<evidence type="ECO:0000256" key="10">
    <source>
        <dbReference type="PROSITE-ProRule" id="PRU01360"/>
    </source>
</evidence>
<feature type="signal peptide" evidence="12">
    <location>
        <begin position="1"/>
        <end position="17"/>
    </location>
</feature>
<dbReference type="Pfam" id="PF00593">
    <property type="entry name" value="TonB_dep_Rec_b-barrel"/>
    <property type="match status" value="1"/>
</dbReference>
<proteinExistence type="inferred from homology"/>
<dbReference type="GO" id="GO:0015344">
    <property type="term" value="F:siderophore uptake transmembrane transporter activity"/>
    <property type="evidence" value="ECO:0007669"/>
    <property type="project" value="TreeGrafter"/>
</dbReference>
<keyword evidence="16" id="KW-1185">Reference proteome</keyword>
<dbReference type="Gene3D" id="2.40.170.20">
    <property type="entry name" value="TonB-dependent receptor, beta-barrel domain"/>
    <property type="match status" value="1"/>
</dbReference>
<evidence type="ECO:0000256" key="11">
    <source>
        <dbReference type="RuleBase" id="RU003357"/>
    </source>
</evidence>
<evidence type="ECO:0000256" key="4">
    <source>
        <dbReference type="ARBA" id="ARBA00022692"/>
    </source>
</evidence>
<evidence type="ECO:0000256" key="5">
    <source>
        <dbReference type="ARBA" id="ARBA00022729"/>
    </source>
</evidence>
<dbReference type="EMBL" id="CP064939">
    <property type="protein sequence ID" value="QPH40320.1"/>
    <property type="molecule type" value="Genomic_DNA"/>
</dbReference>
<gene>
    <name evidence="15" type="ORF">IZT61_03305</name>
</gene>
<evidence type="ECO:0000256" key="3">
    <source>
        <dbReference type="ARBA" id="ARBA00022452"/>
    </source>
</evidence>
<keyword evidence="9 10" id="KW-0998">Cell outer membrane</keyword>
<evidence type="ECO:0000256" key="9">
    <source>
        <dbReference type="ARBA" id="ARBA00023237"/>
    </source>
</evidence>
<feature type="chain" id="PRO_5032537842" evidence="12">
    <location>
        <begin position="18"/>
        <end position="690"/>
    </location>
</feature>
<evidence type="ECO:0000256" key="7">
    <source>
        <dbReference type="ARBA" id="ARBA00023136"/>
    </source>
</evidence>
<organism evidence="15 16">
    <name type="scientific">Pedobacter endophyticus</name>
    <dbReference type="NCBI Taxonomy" id="2789740"/>
    <lineage>
        <taxon>Bacteria</taxon>
        <taxon>Pseudomonadati</taxon>
        <taxon>Bacteroidota</taxon>
        <taxon>Sphingobacteriia</taxon>
        <taxon>Sphingobacteriales</taxon>
        <taxon>Sphingobacteriaceae</taxon>
        <taxon>Pedobacter</taxon>
    </lineage>
</organism>
<evidence type="ECO:0000256" key="6">
    <source>
        <dbReference type="ARBA" id="ARBA00023077"/>
    </source>
</evidence>
<dbReference type="PANTHER" id="PTHR30069">
    <property type="entry name" value="TONB-DEPENDENT OUTER MEMBRANE RECEPTOR"/>
    <property type="match status" value="1"/>
</dbReference>
<dbReference type="InterPro" id="IPR037066">
    <property type="entry name" value="Plug_dom_sf"/>
</dbReference>
<keyword evidence="2 10" id="KW-0813">Transport</keyword>
<evidence type="ECO:0000259" key="14">
    <source>
        <dbReference type="Pfam" id="PF07715"/>
    </source>
</evidence>
<dbReference type="RefSeq" id="WP_196099776.1">
    <property type="nucleotide sequence ID" value="NZ_CP064939.1"/>
</dbReference>
<dbReference type="InterPro" id="IPR012910">
    <property type="entry name" value="Plug_dom"/>
</dbReference>